<evidence type="ECO:0000256" key="6">
    <source>
        <dbReference type="PIRSR" id="PIRSR001220-2"/>
    </source>
</evidence>
<dbReference type="CDD" id="cd08964">
    <property type="entry name" value="L-asparaginase_II"/>
    <property type="match status" value="1"/>
</dbReference>
<dbReference type="SUPFAM" id="SSF53774">
    <property type="entry name" value="Glutaminase/Asparaginase"/>
    <property type="match status" value="1"/>
</dbReference>
<dbReference type="FunFam" id="3.40.50.1170:FF:000001">
    <property type="entry name" value="L-asparaginase 2"/>
    <property type="match status" value="1"/>
</dbReference>
<dbReference type="InterPro" id="IPR004550">
    <property type="entry name" value="AsnASE_II"/>
</dbReference>
<name>A0A367YJA9_9ASCO</name>
<dbReference type="InterPro" id="IPR027474">
    <property type="entry name" value="L-asparaginase_N"/>
</dbReference>
<dbReference type="Pfam" id="PF17763">
    <property type="entry name" value="Asparaginase_C"/>
    <property type="match status" value="1"/>
</dbReference>
<dbReference type="EMBL" id="QLNQ01000018">
    <property type="protein sequence ID" value="RCK65928.1"/>
    <property type="molecule type" value="Genomic_DNA"/>
</dbReference>
<dbReference type="InterPro" id="IPR027475">
    <property type="entry name" value="Asparaginase/glutaminase_AS2"/>
</dbReference>
<feature type="active site" description="O-isoaspartyl threonine intermediate" evidence="5">
    <location>
        <position position="109"/>
    </location>
</feature>
<dbReference type="Proteomes" id="UP000253472">
    <property type="component" value="Unassembled WGS sequence"/>
</dbReference>
<comment type="caution">
    <text evidence="13">The sequence shown here is derived from an EMBL/GenBank/DDBJ whole genome shotgun (WGS) entry which is preliminary data.</text>
</comment>
<feature type="binding site" evidence="6">
    <location>
        <begin position="186"/>
        <end position="187"/>
    </location>
    <ligand>
        <name>substrate</name>
    </ligand>
</feature>
<keyword evidence="14" id="KW-1185">Reference proteome</keyword>
<dbReference type="GO" id="GO:0006530">
    <property type="term" value="P:L-asparagine catabolic process"/>
    <property type="evidence" value="ECO:0007669"/>
    <property type="project" value="UniProtKB-ARBA"/>
</dbReference>
<evidence type="ECO:0000313" key="13">
    <source>
        <dbReference type="EMBL" id="RCK65928.1"/>
    </source>
</evidence>
<dbReference type="InterPro" id="IPR036152">
    <property type="entry name" value="Asp/glu_Ase-like_sf"/>
</dbReference>
<dbReference type="PIRSF" id="PIRSF500176">
    <property type="entry name" value="L_ASNase"/>
    <property type="match status" value="1"/>
</dbReference>
<evidence type="ECO:0000256" key="10">
    <source>
        <dbReference type="SAM" id="MobiDB-lite"/>
    </source>
</evidence>
<dbReference type="PRINTS" id="PR00139">
    <property type="entry name" value="ASNGLNASE"/>
</dbReference>
<dbReference type="InterPro" id="IPR020827">
    <property type="entry name" value="Asparaginase/glutaminase_AS1"/>
</dbReference>
<dbReference type="InterPro" id="IPR027473">
    <property type="entry name" value="L-asparaginase_C"/>
</dbReference>
<dbReference type="PIRSF" id="PIRSF001220">
    <property type="entry name" value="L-ASNase_gatD"/>
    <property type="match status" value="1"/>
</dbReference>
<dbReference type="SMART" id="SM00870">
    <property type="entry name" value="Asparaginase"/>
    <property type="match status" value="1"/>
</dbReference>
<evidence type="ECO:0000256" key="4">
    <source>
        <dbReference type="ARBA" id="ARBA00049366"/>
    </source>
</evidence>
<dbReference type="GO" id="GO:0004067">
    <property type="term" value="F:asparaginase activity"/>
    <property type="evidence" value="ECO:0007669"/>
    <property type="project" value="UniProtKB-UniRule"/>
</dbReference>
<evidence type="ECO:0000256" key="1">
    <source>
        <dbReference type="ARBA" id="ARBA00010518"/>
    </source>
</evidence>
<dbReference type="Pfam" id="PF00710">
    <property type="entry name" value="Asparaginase"/>
    <property type="match status" value="1"/>
</dbReference>
<protein>
    <recommendedName>
        <fullName evidence="2">asparaginase</fullName>
        <ecNumber evidence="2">3.5.1.1</ecNumber>
    </recommendedName>
</protein>
<dbReference type="InterPro" id="IPR040919">
    <property type="entry name" value="Asparaginase_C"/>
</dbReference>
<dbReference type="PROSITE" id="PS00144">
    <property type="entry name" value="ASN_GLN_ASE_1"/>
    <property type="match status" value="1"/>
</dbReference>
<evidence type="ECO:0000256" key="3">
    <source>
        <dbReference type="ARBA" id="ARBA00022801"/>
    </source>
</evidence>
<feature type="domain" description="Asparaginase/glutaminase C-terminal" evidence="12">
    <location>
        <begin position="312"/>
        <end position="431"/>
    </location>
</feature>
<dbReference type="PROSITE" id="PS51732">
    <property type="entry name" value="ASN_GLN_ASE_3"/>
    <property type="match status" value="1"/>
</dbReference>
<evidence type="ECO:0000256" key="9">
    <source>
        <dbReference type="RuleBase" id="RU004456"/>
    </source>
</evidence>
<feature type="domain" description="L-asparaginase N-terminal" evidence="11">
    <location>
        <begin position="100"/>
        <end position="290"/>
    </location>
</feature>
<evidence type="ECO:0000313" key="14">
    <source>
        <dbReference type="Proteomes" id="UP000253472"/>
    </source>
</evidence>
<gene>
    <name evidence="13" type="primary">ASP1</name>
    <name evidence="13" type="ORF">Cantr_01689</name>
</gene>
<feature type="active site" evidence="8">
    <location>
        <position position="186"/>
    </location>
</feature>
<dbReference type="InterPro" id="IPR006034">
    <property type="entry name" value="Asparaginase/glutaminase-like"/>
</dbReference>
<comment type="similarity">
    <text evidence="1 9">Belongs to the asparaginase 1 family.</text>
</comment>
<evidence type="ECO:0000256" key="7">
    <source>
        <dbReference type="PROSITE-ProRule" id="PRU10099"/>
    </source>
</evidence>
<evidence type="ECO:0000256" key="5">
    <source>
        <dbReference type="PIRSR" id="PIRSR001220-1"/>
    </source>
</evidence>
<dbReference type="EC" id="3.5.1.1" evidence="2"/>
<dbReference type="PROSITE" id="PS00917">
    <property type="entry name" value="ASN_GLN_ASE_2"/>
    <property type="match status" value="1"/>
</dbReference>
<dbReference type="InterPro" id="IPR037152">
    <property type="entry name" value="L-asparaginase_N_sf"/>
</dbReference>
<evidence type="ECO:0000256" key="8">
    <source>
        <dbReference type="PROSITE-ProRule" id="PRU10100"/>
    </source>
</evidence>
<dbReference type="PANTHER" id="PTHR11707">
    <property type="entry name" value="L-ASPARAGINASE"/>
    <property type="match status" value="1"/>
</dbReference>
<dbReference type="STRING" id="5486.A0A367YJA9"/>
<dbReference type="FunFam" id="3.40.50.40:FF:000006">
    <property type="entry name" value="L-asparaginase I"/>
    <property type="match status" value="1"/>
</dbReference>
<feature type="binding site" evidence="6">
    <location>
        <position position="155"/>
    </location>
    <ligand>
        <name>substrate</name>
    </ligand>
</feature>
<dbReference type="PANTHER" id="PTHR11707:SF28">
    <property type="entry name" value="60 KDA LYSOPHOSPHOLIPASE"/>
    <property type="match status" value="1"/>
</dbReference>
<organism evidence="13 14">
    <name type="scientific">Candida viswanathii</name>
    <dbReference type="NCBI Taxonomy" id="5486"/>
    <lineage>
        <taxon>Eukaryota</taxon>
        <taxon>Fungi</taxon>
        <taxon>Dikarya</taxon>
        <taxon>Ascomycota</taxon>
        <taxon>Saccharomycotina</taxon>
        <taxon>Pichiomycetes</taxon>
        <taxon>Debaryomycetaceae</taxon>
        <taxon>Candida/Lodderomyces clade</taxon>
        <taxon>Candida</taxon>
    </lineage>
</organism>
<dbReference type="Gene3D" id="3.40.50.40">
    <property type="match status" value="1"/>
</dbReference>
<evidence type="ECO:0000259" key="12">
    <source>
        <dbReference type="Pfam" id="PF17763"/>
    </source>
</evidence>
<feature type="active site" evidence="7">
    <location>
        <position position="109"/>
    </location>
</feature>
<evidence type="ECO:0000256" key="2">
    <source>
        <dbReference type="ARBA" id="ARBA00012920"/>
    </source>
</evidence>
<keyword evidence="3" id="KW-0378">Hydrolase</keyword>
<dbReference type="Gene3D" id="3.40.50.1170">
    <property type="entry name" value="L-asparaginase, N-terminal domain"/>
    <property type="match status" value="1"/>
</dbReference>
<dbReference type="NCBIfam" id="TIGR00520">
    <property type="entry name" value="asnASE_II"/>
    <property type="match status" value="1"/>
</dbReference>
<comment type="catalytic activity">
    <reaction evidence="4">
        <text>L-asparagine + H2O = L-aspartate + NH4(+)</text>
        <dbReference type="Rhea" id="RHEA:21016"/>
        <dbReference type="ChEBI" id="CHEBI:15377"/>
        <dbReference type="ChEBI" id="CHEBI:28938"/>
        <dbReference type="ChEBI" id="CHEBI:29991"/>
        <dbReference type="ChEBI" id="CHEBI:58048"/>
        <dbReference type="EC" id="3.5.1.1"/>
    </reaction>
</comment>
<evidence type="ECO:0000259" key="11">
    <source>
        <dbReference type="Pfam" id="PF00710"/>
    </source>
</evidence>
<proteinExistence type="inferred from homology"/>
<accession>A0A367YJA9</accession>
<reference evidence="13 14" key="1">
    <citation type="submission" date="2018-06" db="EMBL/GenBank/DDBJ databases">
        <title>Whole genome sequencing of Candida tropicalis (genome annotated by CSBL at Korea University).</title>
        <authorList>
            <person name="Ahn J."/>
        </authorList>
    </citation>
    <scope>NUCLEOTIDE SEQUENCE [LARGE SCALE GENOMIC DNA]</scope>
    <source>
        <strain evidence="13 14">ATCC 20962</strain>
    </source>
</reference>
<dbReference type="OrthoDB" id="542841at2759"/>
<dbReference type="AlphaFoldDB" id="A0A367YJA9"/>
<feature type="region of interest" description="Disordered" evidence="10">
    <location>
        <begin position="1"/>
        <end position="37"/>
    </location>
</feature>
<sequence>MQNNTYILKRTESSTSSTTTNELVPLDAAPSTPADQYTTTQVEIESHFSADHPSFRLKYHRSNSIISTTTDPLSLISETPLTPSFPPQTPTAITTPRLPNIKVLGTGGTIASKGSSSHQTAGYEVDLTIEDLIQSIPDLSQTCTLDYEQLFNVDSKEFGTAHLLALHRQITADLSLYDAVVITHGTDTMEETAFFVQSTVDSLKPVVFCGSMRPSTAISSDGPMNLYQAILIACHEASRDRGVLVALNDSIGSGFYITKSNANSLDTFKNIGSGYVGNFVNNEIRYFYPPTKPLGLTHFHIDSAATTSLPEVVVLFAHQGLNNELVRFVIKEMGVQGLVLATMGAGSMSDDTNKYIAELLHDNKEFPVVYSKRSMDGMVPLGALPKVGGGAVKKPLVNAIAGGYLNPQKARLLLQLCLNSKMNLRQIKEVFKTV</sequence>